<feature type="region of interest" description="Disordered" evidence="1">
    <location>
        <begin position="191"/>
        <end position="247"/>
    </location>
</feature>
<name>A0A3R8R3J5_9CORY</name>
<evidence type="ECO:0000256" key="2">
    <source>
        <dbReference type="SAM" id="Phobius"/>
    </source>
</evidence>
<reference evidence="3 4" key="1">
    <citation type="submission" date="2018-01" db="EMBL/GenBank/DDBJ databases">
        <title>Twenty Corynebacterium bovis Genomes.</title>
        <authorList>
            <person name="Gulvik C.A."/>
        </authorList>
    </citation>
    <scope>NUCLEOTIDE SEQUENCE [LARGE SCALE GENOMIC DNA]</scope>
    <source>
        <strain evidence="3 4">F6900</strain>
    </source>
</reference>
<sequence>MTDSSSGRKAGDSPGGLTTRQRELLEPYAADPRAAERAAAGEVDPRAQFPVLAVAVVVLLVTFFLPHSGEVKGIDVLFNTRTAQDFLTTVPERVYAWLAFGAGCLLTVGTLVSRSAVVAWVNWALAGVGWWYGIFAIWMRQSRPPTEPGVGPSYGLIIGVIALFVIFATMFTVILQRTSFQRALAALRREDADKDGESQARQQVLRAGLPERDMSAIPDDRRRRAKERRARRRAAGTGGPAEGGADS</sequence>
<keyword evidence="2" id="KW-0472">Membrane</keyword>
<organism evidence="3 4">
    <name type="scientific">Corynebacterium bovis</name>
    <dbReference type="NCBI Taxonomy" id="36808"/>
    <lineage>
        <taxon>Bacteria</taxon>
        <taxon>Bacillati</taxon>
        <taxon>Actinomycetota</taxon>
        <taxon>Actinomycetes</taxon>
        <taxon>Mycobacteriales</taxon>
        <taxon>Corynebacteriaceae</taxon>
        <taxon>Corynebacterium</taxon>
    </lineage>
</organism>
<feature type="compositionally biased region" description="Basic and acidic residues" evidence="1">
    <location>
        <begin position="209"/>
        <end position="222"/>
    </location>
</feature>
<dbReference type="Proteomes" id="UP000276526">
    <property type="component" value="Unassembled WGS sequence"/>
</dbReference>
<feature type="compositionally biased region" description="Gly residues" evidence="1">
    <location>
        <begin position="236"/>
        <end position="247"/>
    </location>
</feature>
<dbReference type="RefSeq" id="WP_125172590.1">
    <property type="nucleotide sequence ID" value="NZ_JAPJOD010000040.1"/>
</dbReference>
<gene>
    <name evidence="3" type="ORF">CXF48_00820</name>
</gene>
<evidence type="ECO:0000313" key="3">
    <source>
        <dbReference type="EMBL" id="RRO87943.1"/>
    </source>
</evidence>
<dbReference type="EMBL" id="PQNK01000001">
    <property type="protein sequence ID" value="RRO87943.1"/>
    <property type="molecule type" value="Genomic_DNA"/>
</dbReference>
<feature type="transmembrane region" description="Helical" evidence="2">
    <location>
        <begin position="47"/>
        <end position="65"/>
    </location>
</feature>
<proteinExistence type="predicted"/>
<feature type="region of interest" description="Disordered" evidence="1">
    <location>
        <begin position="1"/>
        <end position="23"/>
    </location>
</feature>
<feature type="transmembrane region" description="Helical" evidence="2">
    <location>
        <begin position="154"/>
        <end position="175"/>
    </location>
</feature>
<dbReference type="AlphaFoldDB" id="A0A3R8R3J5"/>
<accession>A0A3R8R3J5</accession>
<protein>
    <submittedName>
        <fullName evidence="3">Uncharacterized protein</fullName>
    </submittedName>
</protein>
<keyword evidence="2" id="KW-0812">Transmembrane</keyword>
<comment type="caution">
    <text evidence="3">The sequence shown here is derived from an EMBL/GenBank/DDBJ whole genome shotgun (WGS) entry which is preliminary data.</text>
</comment>
<feature type="transmembrane region" description="Helical" evidence="2">
    <location>
        <begin position="120"/>
        <end position="139"/>
    </location>
</feature>
<evidence type="ECO:0000256" key="1">
    <source>
        <dbReference type="SAM" id="MobiDB-lite"/>
    </source>
</evidence>
<feature type="transmembrane region" description="Helical" evidence="2">
    <location>
        <begin position="94"/>
        <end position="113"/>
    </location>
</feature>
<feature type="compositionally biased region" description="Basic residues" evidence="1">
    <location>
        <begin position="223"/>
        <end position="234"/>
    </location>
</feature>
<keyword evidence="2" id="KW-1133">Transmembrane helix</keyword>
<evidence type="ECO:0000313" key="4">
    <source>
        <dbReference type="Proteomes" id="UP000276526"/>
    </source>
</evidence>